<dbReference type="PANTHER" id="PTHR43085">
    <property type="entry name" value="HEXOKINASE FAMILY MEMBER"/>
    <property type="match status" value="1"/>
</dbReference>
<dbReference type="AlphaFoldDB" id="A0A369T8M8"/>
<dbReference type="InterPro" id="IPR011611">
    <property type="entry name" value="PfkB_dom"/>
</dbReference>
<evidence type="ECO:0000259" key="4">
    <source>
        <dbReference type="Pfam" id="PF00294"/>
    </source>
</evidence>
<evidence type="ECO:0000313" key="6">
    <source>
        <dbReference type="Proteomes" id="UP000253941"/>
    </source>
</evidence>
<dbReference type="Proteomes" id="UP000253941">
    <property type="component" value="Unassembled WGS sequence"/>
</dbReference>
<name>A0A369T8M8_9PROT</name>
<keyword evidence="3" id="KW-0418">Kinase</keyword>
<dbReference type="Gene3D" id="3.40.1190.20">
    <property type="match status" value="1"/>
</dbReference>
<dbReference type="Pfam" id="PF00294">
    <property type="entry name" value="PfkB"/>
    <property type="match status" value="1"/>
</dbReference>
<evidence type="ECO:0000256" key="3">
    <source>
        <dbReference type="ARBA" id="ARBA00022777"/>
    </source>
</evidence>
<accession>A0A369T8M8</accession>
<feature type="domain" description="Carbohydrate kinase PfkB" evidence="4">
    <location>
        <begin position="14"/>
        <end position="284"/>
    </location>
</feature>
<dbReference type="InterPro" id="IPR050306">
    <property type="entry name" value="PfkB_Carbo_kinase"/>
</dbReference>
<reference evidence="5 6" key="1">
    <citation type="submission" date="2018-07" db="EMBL/GenBank/DDBJ databases">
        <title>Venubactetium sediminum gen. nov., sp. nov., isolated from a marine solar saltern.</title>
        <authorList>
            <person name="Wang S."/>
        </authorList>
    </citation>
    <scope>NUCLEOTIDE SEQUENCE [LARGE SCALE GENOMIC DNA]</scope>
    <source>
        <strain evidence="5 6">WD2A32</strain>
    </source>
</reference>
<keyword evidence="6" id="KW-1185">Reference proteome</keyword>
<dbReference type="InterPro" id="IPR029056">
    <property type="entry name" value="Ribokinase-like"/>
</dbReference>
<organism evidence="5 6">
    <name type="scientific">Ferruginivarius sediminum</name>
    <dbReference type="NCBI Taxonomy" id="2661937"/>
    <lineage>
        <taxon>Bacteria</taxon>
        <taxon>Pseudomonadati</taxon>
        <taxon>Pseudomonadota</taxon>
        <taxon>Alphaproteobacteria</taxon>
        <taxon>Rhodospirillales</taxon>
        <taxon>Rhodospirillaceae</taxon>
        <taxon>Ferruginivarius</taxon>
    </lineage>
</organism>
<gene>
    <name evidence="5" type="ORF">DRB17_17670</name>
</gene>
<dbReference type="SUPFAM" id="SSF53613">
    <property type="entry name" value="Ribokinase-like"/>
    <property type="match status" value="1"/>
</dbReference>
<protein>
    <recommendedName>
        <fullName evidence="4">Carbohydrate kinase PfkB domain-containing protein</fullName>
    </recommendedName>
</protein>
<comment type="similarity">
    <text evidence="1">Belongs to the carbohydrate kinase PfkB family.</text>
</comment>
<dbReference type="GO" id="GO:0016301">
    <property type="term" value="F:kinase activity"/>
    <property type="evidence" value="ECO:0007669"/>
    <property type="project" value="UniProtKB-KW"/>
</dbReference>
<evidence type="ECO:0000256" key="1">
    <source>
        <dbReference type="ARBA" id="ARBA00010688"/>
    </source>
</evidence>
<comment type="caution">
    <text evidence="5">The sequence shown here is derived from an EMBL/GenBank/DDBJ whole genome shotgun (WGS) entry which is preliminary data.</text>
</comment>
<dbReference type="EMBL" id="QPMH01000025">
    <property type="protein sequence ID" value="RDD60527.1"/>
    <property type="molecule type" value="Genomic_DNA"/>
</dbReference>
<dbReference type="RefSeq" id="WP_114583555.1">
    <property type="nucleotide sequence ID" value="NZ_QPMH01000025.1"/>
</dbReference>
<dbReference type="PANTHER" id="PTHR43085:SF57">
    <property type="entry name" value="CARBOHYDRATE KINASE PFKB DOMAIN-CONTAINING PROTEIN"/>
    <property type="match status" value="1"/>
</dbReference>
<keyword evidence="2" id="KW-0808">Transferase</keyword>
<evidence type="ECO:0000313" key="5">
    <source>
        <dbReference type="EMBL" id="RDD60527.1"/>
    </source>
</evidence>
<evidence type="ECO:0000256" key="2">
    <source>
        <dbReference type="ARBA" id="ARBA00022679"/>
    </source>
</evidence>
<sequence>MTGSHIHGPGGADVLVVGHVTRDRIVIDDAPAREQPGGSAFYAACVHARLGLATALLTRMSGRDRADLLRPLAELGVRLAVRSAQATTAFENIYRHGVRSQKATRLAPPIQPVDFQALNATAIQLGPLTAGDIPPATVAAARARCRWLALDLQGLLRRVASGRIRPSRALDASLLRQADIVKADRHEARLVTGLADPRAAARRVALWCQGEGIVTLGRDGALVAVGERVYDIPRVDAGPTVDTTGCGDSFVAAYLARRLRGDPPPAAGRFATAVASLKATRHGPFDADEASVRELLRDQGGK</sequence>
<proteinExistence type="inferred from homology"/>